<dbReference type="RefSeq" id="WP_386063404.1">
    <property type="nucleotide sequence ID" value="NZ_JBHTKL010000006.1"/>
</dbReference>
<proteinExistence type="predicted"/>
<evidence type="ECO:0008006" key="3">
    <source>
        <dbReference type="Google" id="ProtNLM"/>
    </source>
</evidence>
<organism evidence="1 2">
    <name type="scientific">Thalassobacillus hwangdonensis</name>
    <dbReference type="NCBI Taxonomy" id="546108"/>
    <lineage>
        <taxon>Bacteria</taxon>
        <taxon>Bacillati</taxon>
        <taxon>Bacillota</taxon>
        <taxon>Bacilli</taxon>
        <taxon>Bacillales</taxon>
        <taxon>Bacillaceae</taxon>
        <taxon>Thalassobacillus</taxon>
    </lineage>
</organism>
<dbReference type="EMBL" id="JBHTKL010000006">
    <property type="protein sequence ID" value="MFD1020905.1"/>
    <property type="molecule type" value="Genomic_DNA"/>
</dbReference>
<dbReference type="Gene3D" id="3.40.630.30">
    <property type="match status" value="1"/>
</dbReference>
<protein>
    <recommendedName>
        <fullName evidence="3">BioF2-like acetyltransferase domain-containing protein</fullName>
    </recommendedName>
</protein>
<dbReference type="SUPFAM" id="SSF55729">
    <property type="entry name" value="Acyl-CoA N-acyltransferases (Nat)"/>
    <property type="match status" value="1"/>
</dbReference>
<evidence type="ECO:0000313" key="1">
    <source>
        <dbReference type="EMBL" id="MFD1020905.1"/>
    </source>
</evidence>
<reference evidence="2" key="1">
    <citation type="journal article" date="2019" name="Int. J. Syst. Evol. Microbiol.">
        <title>The Global Catalogue of Microorganisms (GCM) 10K type strain sequencing project: providing services to taxonomists for standard genome sequencing and annotation.</title>
        <authorList>
            <consortium name="The Broad Institute Genomics Platform"/>
            <consortium name="The Broad Institute Genome Sequencing Center for Infectious Disease"/>
            <person name="Wu L."/>
            <person name="Ma J."/>
        </authorList>
    </citation>
    <scope>NUCLEOTIDE SEQUENCE [LARGE SCALE GENOMIC DNA]</scope>
    <source>
        <strain evidence="2">CCUG 56607</strain>
    </source>
</reference>
<comment type="caution">
    <text evidence="1">The sequence shown here is derived from an EMBL/GenBank/DDBJ whole genome shotgun (WGS) entry which is preliminary data.</text>
</comment>
<evidence type="ECO:0000313" key="2">
    <source>
        <dbReference type="Proteomes" id="UP001596990"/>
    </source>
</evidence>
<keyword evidence="2" id="KW-1185">Reference proteome</keyword>
<dbReference type="InterPro" id="IPR016181">
    <property type="entry name" value="Acyl_CoA_acyltransferase"/>
</dbReference>
<sequence length="279" mass="32549">MLTYSYYRNAVKITERMGSGVAPNKGRTDLLMDMELLLSPIDKHKFVTKKKGICIVIPNYLIDLTNEEEEIYQNIKKNTKYKINRARNRDELNLVNLTAPSDNQIEAFTAFYNPFAKERDLRGCDEGKLKAIRDQGSLVMTYVTDQESRVLCYHVYQTDQHQAYLIYSASRRYANEENLDRNMIGRANRYLHWEDMRLFKSLGCAWYNFGGKVLNPDDKGGQNVNRFKLEFGTVEGYDARRYTSCSLLGKVVMFLFYMKWKNTHAYQFTISSQNLTSEA</sequence>
<name>A0ABW3L6U0_9BACI</name>
<gene>
    <name evidence="1" type="ORF">ACFQ2J_17080</name>
</gene>
<accession>A0ABW3L6U0</accession>
<dbReference type="Proteomes" id="UP001596990">
    <property type="component" value="Unassembled WGS sequence"/>
</dbReference>